<proteinExistence type="predicted"/>
<dbReference type="InterPro" id="IPR011001">
    <property type="entry name" value="Saposin-like"/>
</dbReference>
<gene>
    <name evidence="4" type="primary">Necator_chrX.g25834</name>
    <name evidence="4" type="ORF">RB195_025668</name>
</gene>
<accession>A0ABR1ETY8</accession>
<sequence>MNRPTLALLVFIVAVDANPLKPSNGTGYLCETCKMSVLLVLPSLKEDLRKLEDVFVKGCEKFLERFPWAQKECDLLVKEELNGILDFLSCLEAPEVICKKLHAC</sequence>
<feature type="domain" description="Saposin B-type" evidence="3">
    <location>
        <begin position="26"/>
        <end position="104"/>
    </location>
</feature>
<name>A0ABR1ETY8_NECAM</name>
<dbReference type="InterPro" id="IPR008139">
    <property type="entry name" value="SaposinB_dom"/>
</dbReference>
<evidence type="ECO:0000259" key="3">
    <source>
        <dbReference type="PROSITE" id="PS50015"/>
    </source>
</evidence>
<keyword evidence="1" id="KW-1015">Disulfide bond</keyword>
<evidence type="ECO:0000256" key="1">
    <source>
        <dbReference type="ARBA" id="ARBA00023157"/>
    </source>
</evidence>
<evidence type="ECO:0000313" key="5">
    <source>
        <dbReference type="Proteomes" id="UP001303046"/>
    </source>
</evidence>
<protein>
    <recommendedName>
        <fullName evidence="3">Saposin B-type domain-containing protein</fullName>
    </recommendedName>
</protein>
<feature type="signal peptide" evidence="2">
    <location>
        <begin position="1"/>
        <end position="17"/>
    </location>
</feature>
<dbReference type="Gene3D" id="1.10.225.10">
    <property type="entry name" value="Saposin-like"/>
    <property type="match status" value="1"/>
</dbReference>
<dbReference type="SUPFAM" id="SSF47862">
    <property type="entry name" value="Saposin"/>
    <property type="match status" value="1"/>
</dbReference>
<dbReference type="EMBL" id="JAVFWL010000006">
    <property type="protein sequence ID" value="KAK6765885.1"/>
    <property type="molecule type" value="Genomic_DNA"/>
</dbReference>
<dbReference type="PROSITE" id="PS50015">
    <property type="entry name" value="SAP_B"/>
    <property type="match status" value="1"/>
</dbReference>
<comment type="caution">
    <text evidence="4">The sequence shown here is derived from an EMBL/GenBank/DDBJ whole genome shotgun (WGS) entry which is preliminary data.</text>
</comment>
<feature type="chain" id="PRO_5045672539" description="Saposin B-type domain-containing protein" evidence="2">
    <location>
        <begin position="18"/>
        <end position="104"/>
    </location>
</feature>
<reference evidence="4 5" key="1">
    <citation type="submission" date="2023-08" db="EMBL/GenBank/DDBJ databases">
        <title>A Necator americanus chromosomal reference genome.</title>
        <authorList>
            <person name="Ilik V."/>
            <person name="Petrzelkova K.J."/>
            <person name="Pardy F."/>
            <person name="Fuh T."/>
            <person name="Niatou-Singa F.S."/>
            <person name="Gouil Q."/>
            <person name="Baker L."/>
            <person name="Ritchie M.E."/>
            <person name="Jex A.R."/>
            <person name="Gazzola D."/>
            <person name="Li H."/>
            <person name="Toshio Fujiwara R."/>
            <person name="Zhan B."/>
            <person name="Aroian R.V."/>
            <person name="Pafco B."/>
            <person name="Schwarz E.M."/>
        </authorList>
    </citation>
    <scope>NUCLEOTIDE SEQUENCE [LARGE SCALE GENOMIC DNA]</scope>
    <source>
        <strain evidence="4 5">Aroian</strain>
        <tissue evidence="4">Whole animal</tissue>
    </source>
</reference>
<keyword evidence="5" id="KW-1185">Reference proteome</keyword>
<keyword evidence="2" id="KW-0732">Signal</keyword>
<organism evidence="4 5">
    <name type="scientific">Necator americanus</name>
    <name type="common">Human hookworm</name>
    <dbReference type="NCBI Taxonomy" id="51031"/>
    <lineage>
        <taxon>Eukaryota</taxon>
        <taxon>Metazoa</taxon>
        <taxon>Ecdysozoa</taxon>
        <taxon>Nematoda</taxon>
        <taxon>Chromadorea</taxon>
        <taxon>Rhabditida</taxon>
        <taxon>Rhabditina</taxon>
        <taxon>Rhabditomorpha</taxon>
        <taxon>Strongyloidea</taxon>
        <taxon>Ancylostomatidae</taxon>
        <taxon>Bunostominae</taxon>
        <taxon>Necator</taxon>
    </lineage>
</organism>
<evidence type="ECO:0000256" key="2">
    <source>
        <dbReference type="SAM" id="SignalP"/>
    </source>
</evidence>
<evidence type="ECO:0000313" key="4">
    <source>
        <dbReference type="EMBL" id="KAK6765885.1"/>
    </source>
</evidence>
<dbReference type="Proteomes" id="UP001303046">
    <property type="component" value="Unassembled WGS sequence"/>
</dbReference>
<dbReference type="SMART" id="SM00741">
    <property type="entry name" value="SapB"/>
    <property type="match status" value="1"/>
</dbReference>